<name>A0A6G1DJQ6_9ORYZ</name>
<accession>A0A6G1DJQ6</accession>
<keyword evidence="2" id="KW-1185">Reference proteome</keyword>
<protein>
    <submittedName>
        <fullName evidence="1">Uncharacterized protein</fullName>
    </submittedName>
</protein>
<dbReference type="EMBL" id="SPHZ02000006">
    <property type="protein sequence ID" value="KAF0912646.1"/>
    <property type="molecule type" value="Genomic_DNA"/>
</dbReference>
<dbReference type="Proteomes" id="UP000479710">
    <property type="component" value="Unassembled WGS sequence"/>
</dbReference>
<reference evidence="1 2" key="1">
    <citation type="submission" date="2019-11" db="EMBL/GenBank/DDBJ databases">
        <title>Whole genome sequence of Oryza granulata.</title>
        <authorList>
            <person name="Li W."/>
        </authorList>
    </citation>
    <scope>NUCLEOTIDE SEQUENCE [LARGE SCALE GENOMIC DNA]</scope>
    <source>
        <strain evidence="2">cv. Menghai</strain>
        <tissue evidence="1">Leaf</tissue>
    </source>
</reference>
<gene>
    <name evidence="1" type="ORF">E2562_015318</name>
</gene>
<dbReference type="AlphaFoldDB" id="A0A6G1DJQ6"/>
<evidence type="ECO:0000313" key="1">
    <source>
        <dbReference type="EMBL" id="KAF0912646.1"/>
    </source>
</evidence>
<sequence>MRYQGLGRVIRAADEWAQRYGDTSRRAICTSRSRPPCASHRTTRWSTCCSSKRTRGWNRINRGPGTLSICGKKTPTALVSCSFFLLDAPLSQSIHPSTSTGGEIIEKEDTGDGLRDSYAMETHLARRRIRSSA</sequence>
<evidence type="ECO:0000313" key="2">
    <source>
        <dbReference type="Proteomes" id="UP000479710"/>
    </source>
</evidence>
<proteinExistence type="predicted"/>
<organism evidence="1 2">
    <name type="scientific">Oryza meyeriana var. granulata</name>
    <dbReference type="NCBI Taxonomy" id="110450"/>
    <lineage>
        <taxon>Eukaryota</taxon>
        <taxon>Viridiplantae</taxon>
        <taxon>Streptophyta</taxon>
        <taxon>Embryophyta</taxon>
        <taxon>Tracheophyta</taxon>
        <taxon>Spermatophyta</taxon>
        <taxon>Magnoliopsida</taxon>
        <taxon>Liliopsida</taxon>
        <taxon>Poales</taxon>
        <taxon>Poaceae</taxon>
        <taxon>BOP clade</taxon>
        <taxon>Oryzoideae</taxon>
        <taxon>Oryzeae</taxon>
        <taxon>Oryzinae</taxon>
        <taxon>Oryza</taxon>
        <taxon>Oryza meyeriana</taxon>
    </lineage>
</organism>
<comment type="caution">
    <text evidence="1">The sequence shown here is derived from an EMBL/GenBank/DDBJ whole genome shotgun (WGS) entry which is preliminary data.</text>
</comment>